<dbReference type="EMBL" id="LQBM01000002">
    <property type="protein sequence ID" value="KUG59605.1"/>
    <property type="molecule type" value="Genomic_DNA"/>
</dbReference>
<evidence type="ECO:0000313" key="3">
    <source>
        <dbReference type="Proteomes" id="UP000054023"/>
    </source>
</evidence>
<reference evidence="3" key="1">
    <citation type="submission" date="2015-12" db="EMBL/GenBank/DDBJ databases">
        <authorList>
            <person name="Nair G.R."/>
            <person name="Kaur G."/>
            <person name="Mayilraj S."/>
        </authorList>
    </citation>
    <scope>NUCLEOTIDE SEQUENCE [LARGE SCALE GENOMIC DNA]</scope>
    <source>
        <strain evidence="3">CD08_7</strain>
    </source>
</reference>
<dbReference type="Proteomes" id="UP000546252">
    <property type="component" value="Unassembled WGS sequence"/>
</dbReference>
<name>A0A0W8II41_9MICC</name>
<keyword evidence="3" id="KW-1185">Reference proteome</keyword>
<reference evidence="1" key="2">
    <citation type="submission" date="2015-12" db="EMBL/GenBank/DDBJ databases">
        <authorList>
            <person name="Shamseldin A."/>
            <person name="Moawad H."/>
            <person name="Abd El-Rahim W.M."/>
            <person name="Sadowsky M.J."/>
        </authorList>
    </citation>
    <scope>NUCLEOTIDE SEQUENCE [LARGE SCALE GENOMIC DNA]</scope>
    <source>
        <strain evidence="1">CD08_7</strain>
    </source>
</reference>
<dbReference type="Proteomes" id="UP000054023">
    <property type="component" value="Unassembled WGS sequence"/>
</dbReference>
<protein>
    <recommendedName>
        <fullName evidence="5">Extradiol ring-cleavage dioxygenase LigAB LigA subunit domain-containing protein</fullName>
    </recommendedName>
</protein>
<sequence length="121" mass="14398">MSKYYVNKFLFTIDRDPEWVASYREDPRATVLRWEKEVGRWLNPVEQTSWLEFTQEEREALATHDYVWLFEHGAHFFLNLTLFIALFDEEYAAAKGPLAFQTEMAQKLGHWTGRDYPSVAM</sequence>
<dbReference type="RefSeq" id="WP_058887840.1">
    <property type="nucleotide sequence ID" value="NZ_BAAAKT010000004.1"/>
</dbReference>
<dbReference type="InterPro" id="IPR036622">
    <property type="entry name" value="LigA_sf"/>
</dbReference>
<evidence type="ECO:0008006" key="5">
    <source>
        <dbReference type="Google" id="ProtNLM"/>
    </source>
</evidence>
<dbReference type="EMBL" id="JACJIH010000001">
    <property type="protein sequence ID" value="MBA8922167.1"/>
    <property type="molecule type" value="Genomic_DNA"/>
</dbReference>
<dbReference type="STRING" id="317018.AVL63_10775"/>
<gene>
    <name evidence="1" type="ORF">AVL63_10775</name>
    <name evidence="2" type="ORF">HNR24_002100</name>
</gene>
<proteinExistence type="predicted"/>
<reference evidence="2 4" key="3">
    <citation type="submission" date="2020-08" db="EMBL/GenBank/DDBJ databases">
        <title>Sequencing the genomes of 1000 actinobacteria strains.</title>
        <authorList>
            <person name="Klenk H.-P."/>
        </authorList>
    </citation>
    <scope>NUCLEOTIDE SEQUENCE [LARGE SCALE GENOMIC DNA]</scope>
    <source>
        <strain evidence="2 4">DSM 19081</strain>
    </source>
</reference>
<accession>A0A0W8II41</accession>
<comment type="caution">
    <text evidence="1">The sequence shown here is derived from an EMBL/GenBank/DDBJ whole genome shotgun (WGS) entry which is preliminary data.</text>
</comment>
<dbReference type="AlphaFoldDB" id="A0A0W8II41"/>
<organism evidence="1 3">
    <name type="scientific">Nesterenkonia jeotgali</name>
    <dbReference type="NCBI Taxonomy" id="317018"/>
    <lineage>
        <taxon>Bacteria</taxon>
        <taxon>Bacillati</taxon>
        <taxon>Actinomycetota</taxon>
        <taxon>Actinomycetes</taxon>
        <taxon>Micrococcales</taxon>
        <taxon>Micrococcaceae</taxon>
        <taxon>Nesterenkonia</taxon>
    </lineage>
</organism>
<evidence type="ECO:0000313" key="2">
    <source>
        <dbReference type="EMBL" id="MBA8922167.1"/>
    </source>
</evidence>
<dbReference type="SUPFAM" id="SSF48076">
    <property type="entry name" value="LigA subunit of an aromatic-ring-opening dioxygenase LigAB"/>
    <property type="match status" value="1"/>
</dbReference>
<evidence type="ECO:0000313" key="1">
    <source>
        <dbReference type="EMBL" id="KUG59605.1"/>
    </source>
</evidence>
<dbReference type="OrthoDB" id="7360312at2"/>
<evidence type="ECO:0000313" key="4">
    <source>
        <dbReference type="Proteomes" id="UP000546252"/>
    </source>
</evidence>